<dbReference type="GO" id="GO:0006325">
    <property type="term" value="P:chromatin organization"/>
    <property type="evidence" value="ECO:0007669"/>
    <property type="project" value="UniProtKB-UniRule"/>
</dbReference>
<comment type="similarity">
    <text evidence="14 15">Belongs to the BABAM2 family.</text>
</comment>
<evidence type="ECO:0000256" key="7">
    <source>
        <dbReference type="ARBA" id="ARBA00022763"/>
    </source>
</evidence>
<evidence type="ECO:0000256" key="4">
    <source>
        <dbReference type="ARBA" id="ARBA00022618"/>
    </source>
</evidence>
<evidence type="ECO:0000313" key="17">
    <source>
        <dbReference type="Proteomes" id="UP000030665"/>
    </source>
</evidence>
<keyword evidence="12 15" id="KW-0539">Nucleus</keyword>
<keyword evidence="11 15" id="KW-0234">DNA repair</keyword>
<dbReference type="Proteomes" id="UP000030665">
    <property type="component" value="Unassembled WGS sequence"/>
</dbReference>
<dbReference type="PANTHER" id="PTHR15189">
    <property type="entry name" value="BRISC AND BRCA1-A COMPLEX MEMBER 2"/>
    <property type="match status" value="1"/>
</dbReference>
<dbReference type="GO" id="GO:0005737">
    <property type="term" value="C:cytoplasm"/>
    <property type="evidence" value="ECO:0007669"/>
    <property type="project" value="UniProtKB-SubCell"/>
</dbReference>
<evidence type="ECO:0000256" key="6">
    <source>
        <dbReference type="ARBA" id="ARBA00022737"/>
    </source>
</evidence>
<evidence type="ECO:0000256" key="14">
    <source>
        <dbReference type="ARBA" id="ARBA00025766"/>
    </source>
</evidence>
<comment type="subunit">
    <text evidence="15">Component of the ARISC complex. Component of the BRCA1-A complex. Component of the BRISC complex. Binds polyubiquitin.</text>
</comment>
<dbReference type="GO" id="GO:0031593">
    <property type="term" value="F:polyubiquitin modification-dependent protein binding"/>
    <property type="evidence" value="ECO:0007669"/>
    <property type="project" value="UniProtKB-UniRule"/>
</dbReference>
<dbReference type="STRING" id="36087.A0A077Z1L2"/>
<evidence type="ECO:0000256" key="8">
    <source>
        <dbReference type="ARBA" id="ARBA00022776"/>
    </source>
</evidence>
<evidence type="ECO:0000256" key="2">
    <source>
        <dbReference type="ARBA" id="ARBA00019438"/>
    </source>
</evidence>
<dbReference type="Pfam" id="PF06113">
    <property type="entry name" value="BRE"/>
    <property type="match status" value="1"/>
</dbReference>
<gene>
    <name evidence="16" type="ORF">TTRE_0000184801</name>
</gene>
<protein>
    <recommendedName>
        <fullName evidence="2 15">BRISC and BRCA1-A complex member 2</fullName>
    </recommendedName>
</protein>
<evidence type="ECO:0000256" key="12">
    <source>
        <dbReference type="ARBA" id="ARBA00023242"/>
    </source>
</evidence>
<evidence type="ECO:0000313" key="16">
    <source>
        <dbReference type="EMBL" id="CDW53583.1"/>
    </source>
</evidence>
<dbReference type="InterPro" id="IPR010358">
    <property type="entry name" value="BRE"/>
</dbReference>
<keyword evidence="6" id="KW-0677">Repeat</keyword>
<evidence type="ECO:0000256" key="5">
    <source>
        <dbReference type="ARBA" id="ARBA00022703"/>
    </source>
</evidence>
<reference evidence="16" key="1">
    <citation type="submission" date="2014-01" db="EMBL/GenBank/DDBJ databases">
        <authorList>
            <person name="Aslett M."/>
        </authorList>
    </citation>
    <scope>NUCLEOTIDE SEQUENCE</scope>
</reference>
<keyword evidence="17" id="KW-1185">Reference proteome</keyword>
<proteinExistence type="inferred from homology"/>
<organism evidence="16 17">
    <name type="scientific">Trichuris trichiura</name>
    <name type="common">Whipworm</name>
    <name type="synonym">Trichocephalus trichiurus</name>
    <dbReference type="NCBI Taxonomy" id="36087"/>
    <lineage>
        <taxon>Eukaryota</taxon>
        <taxon>Metazoa</taxon>
        <taxon>Ecdysozoa</taxon>
        <taxon>Nematoda</taxon>
        <taxon>Enoplea</taxon>
        <taxon>Dorylaimia</taxon>
        <taxon>Trichinellida</taxon>
        <taxon>Trichuridae</taxon>
        <taxon>Trichuris</taxon>
    </lineage>
</organism>
<dbReference type="GO" id="GO:0010212">
    <property type="term" value="P:response to ionizing radiation"/>
    <property type="evidence" value="ECO:0007669"/>
    <property type="project" value="UniProtKB-UniRule"/>
</dbReference>
<evidence type="ECO:0000256" key="9">
    <source>
        <dbReference type="ARBA" id="ARBA00022786"/>
    </source>
</evidence>
<evidence type="ECO:0000256" key="13">
    <source>
        <dbReference type="ARBA" id="ARBA00023306"/>
    </source>
</evidence>
<evidence type="ECO:0000256" key="1">
    <source>
        <dbReference type="ARBA" id="ARBA00004123"/>
    </source>
</evidence>
<dbReference type="GO" id="GO:0006915">
    <property type="term" value="P:apoptotic process"/>
    <property type="evidence" value="ECO:0007669"/>
    <property type="project" value="UniProtKB-UniRule"/>
</dbReference>
<dbReference type="EMBL" id="HG805860">
    <property type="protein sequence ID" value="CDW53583.1"/>
    <property type="molecule type" value="Genomic_DNA"/>
</dbReference>
<comment type="function">
    <text evidence="15">May play a role in homeostasis or cellular differentiation in cells of neural, epithelial and germline origins. May also act as a death receptor-associated anti-apoptotic protein, which inhibits the mitochondrial apoptotic pathway.</text>
</comment>
<keyword evidence="5 15" id="KW-0053">Apoptosis</keyword>
<dbReference type="GO" id="GO:0006302">
    <property type="term" value="P:double-strand break repair"/>
    <property type="evidence" value="ECO:0007669"/>
    <property type="project" value="UniProtKB-UniRule"/>
</dbReference>
<keyword evidence="7 15" id="KW-0227">DNA damage</keyword>
<dbReference type="GO" id="GO:0007095">
    <property type="term" value="P:mitotic G2 DNA damage checkpoint signaling"/>
    <property type="evidence" value="ECO:0007669"/>
    <property type="project" value="UniProtKB-UniRule"/>
</dbReference>
<sequence length="406" mass="45831">MSASPSTAPIETRKLALWLQPLVSPVVEHNFFDVFKAKIENVRSSASLYAELSMGSEPVGDRFRLVIELGRHIFAAEVTFVWSDPTIPPEFFFCNPEFDPPIEALSEYVNWDSNDHQCLLKLLCALFAKYREFQISYCYSYDALRRQIDSLMGDHSFDCHSNMFACLNKDTGEVGFIFRIPLKDIVELPAVLVPERDEHKAFLLVGCDAYGAHVASVEVLLSPSLDHFQNVITNVRLPKMNHTIGEYVSDVASLLKERQIVEFTKNLEMRTAFVRLITALEGVENVHIVEPLLNQVSYDYEYEDFRVRVTIDFPVDSNKNCVSVKVGILSAKDQGALPFLREGNFQAQLTGDLTPKDRVELLQLELDRTLSGLKRHVAMYMKPPPSYEEVMSLPGASSSNGKSPPI</sequence>
<name>A0A077Z1L2_TRITR</name>
<reference evidence="16" key="2">
    <citation type="submission" date="2014-03" db="EMBL/GenBank/DDBJ databases">
        <title>The whipworm genome and dual-species transcriptomics of an intimate host-pathogen interaction.</title>
        <authorList>
            <person name="Foth B.J."/>
            <person name="Tsai I.J."/>
            <person name="Reid A.J."/>
            <person name="Bancroft A.J."/>
            <person name="Nichol S."/>
            <person name="Tracey A."/>
            <person name="Holroyd N."/>
            <person name="Cotton J.A."/>
            <person name="Stanley E.J."/>
            <person name="Zarowiecki M."/>
            <person name="Liu J.Z."/>
            <person name="Huckvale T."/>
            <person name="Cooper P.J."/>
            <person name="Grencis R.K."/>
            <person name="Berriman M."/>
        </authorList>
    </citation>
    <scope>NUCLEOTIDE SEQUENCE [LARGE SCALE GENOMIC DNA]</scope>
</reference>
<keyword evidence="13 15" id="KW-0131">Cell cycle</keyword>
<keyword evidence="10 15" id="KW-0156">Chromatin regulator</keyword>
<keyword evidence="8 15" id="KW-0498">Mitosis</keyword>
<evidence type="ECO:0000256" key="3">
    <source>
        <dbReference type="ARBA" id="ARBA00022490"/>
    </source>
</evidence>
<evidence type="ECO:0000256" key="11">
    <source>
        <dbReference type="ARBA" id="ARBA00023204"/>
    </source>
</evidence>
<dbReference type="AlphaFoldDB" id="A0A077Z1L2"/>
<comment type="subcellular location">
    <subcellularLocation>
        <location evidence="15">Cytoplasm</location>
    </subcellularLocation>
    <subcellularLocation>
        <location evidence="1 15">Nucleus</location>
    </subcellularLocation>
    <text evidence="15">Localizes at sites of DNA damage at double-strand breaks (DSBs).</text>
</comment>
<dbReference type="PANTHER" id="PTHR15189:SF7">
    <property type="entry name" value="BRISC AND BRCA1-A COMPLEX MEMBER 2"/>
    <property type="match status" value="1"/>
</dbReference>
<evidence type="ECO:0000256" key="15">
    <source>
        <dbReference type="RuleBase" id="RU368019"/>
    </source>
</evidence>
<dbReference type="GO" id="GO:0070552">
    <property type="term" value="C:BRISC complex"/>
    <property type="evidence" value="ECO:0007669"/>
    <property type="project" value="UniProtKB-UniRule"/>
</dbReference>
<keyword evidence="3 15" id="KW-0963">Cytoplasm</keyword>
<dbReference type="OrthoDB" id="538811at2759"/>
<keyword evidence="4 15" id="KW-0132">Cell division</keyword>
<dbReference type="GO" id="GO:0051301">
    <property type="term" value="P:cell division"/>
    <property type="evidence" value="ECO:0007669"/>
    <property type="project" value="UniProtKB-UniRule"/>
</dbReference>
<evidence type="ECO:0000256" key="10">
    <source>
        <dbReference type="ARBA" id="ARBA00022853"/>
    </source>
</evidence>
<dbReference type="GO" id="GO:0045739">
    <property type="term" value="P:positive regulation of DNA repair"/>
    <property type="evidence" value="ECO:0007669"/>
    <property type="project" value="UniProtKB-UniRule"/>
</dbReference>
<dbReference type="GO" id="GO:0070531">
    <property type="term" value="C:BRCA1-A complex"/>
    <property type="evidence" value="ECO:0007669"/>
    <property type="project" value="UniProtKB-UniRule"/>
</dbReference>
<comment type="domain">
    <text evidence="15">Contains 2 ubiquitin-conjugating enzyme family-like (UEV-like) regions. These regions lack the critical Cys residues required for ubiquitination but retain the ability to bind ubiquitin.</text>
</comment>
<keyword evidence="9 15" id="KW-0833">Ubl conjugation pathway</keyword>
<accession>A0A077Z1L2</accession>